<dbReference type="PANTHER" id="PTHR34990">
    <property type="entry name" value="UDP-2,3-DIACYLGLUCOSAMINE HYDROLASE-RELATED"/>
    <property type="match status" value="1"/>
</dbReference>
<dbReference type="KEGG" id="psez:HME7025_00994"/>
<evidence type="ECO:0000256" key="2">
    <source>
        <dbReference type="ARBA" id="ARBA00022519"/>
    </source>
</evidence>
<keyword evidence="1" id="KW-1003">Cell membrane</keyword>
<evidence type="ECO:0000313" key="9">
    <source>
        <dbReference type="Proteomes" id="UP000245468"/>
    </source>
</evidence>
<dbReference type="GO" id="GO:0008758">
    <property type="term" value="F:UDP-2,3-diacylglucosamine hydrolase activity"/>
    <property type="evidence" value="ECO:0007669"/>
    <property type="project" value="TreeGrafter"/>
</dbReference>
<dbReference type="EC" id="3.6.1.54" evidence="8"/>
<dbReference type="SUPFAM" id="SSF56300">
    <property type="entry name" value="Metallo-dependent phosphatases"/>
    <property type="match status" value="1"/>
</dbReference>
<dbReference type="Proteomes" id="UP000245468">
    <property type="component" value="Chromosome"/>
</dbReference>
<evidence type="ECO:0000256" key="5">
    <source>
        <dbReference type="ARBA" id="ARBA00023136"/>
    </source>
</evidence>
<evidence type="ECO:0000256" key="4">
    <source>
        <dbReference type="ARBA" id="ARBA00022801"/>
    </source>
</evidence>
<keyword evidence="3" id="KW-0479">Metal-binding</keyword>
<dbReference type="AlphaFoldDB" id="A0A2S2DTZ4"/>
<evidence type="ECO:0000256" key="6">
    <source>
        <dbReference type="ARBA" id="ARBA00023211"/>
    </source>
</evidence>
<keyword evidence="4 8" id="KW-0378">Hydrolase</keyword>
<dbReference type="CDD" id="cd07398">
    <property type="entry name" value="MPP_YbbF-LpxH"/>
    <property type="match status" value="1"/>
</dbReference>
<evidence type="ECO:0000259" key="7">
    <source>
        <dbReference type="Pfam" id="PF00149"/>
    </source>
</evidence>
<evidence type="ECO:0000256" key="1">
    <source>
        <dbReference type="ARBA" id="ARBA00022475"/>
    </source>
</evidence>
<keyword evidence="9" id="KW-1185">Reference proteome</keyword>
<name>A0A2S2DTZ4_9BACT</name>
<evidence type="ECO:0000313" key="8">
    <source>
        <dbReference type="EMBL" id="AWL08858.1"/>
    </source>
</evidence>
<dbReference type="PANTHER" id="PTHR34990:SF1">
    <property type="entry name" value="UDP-2,3-DIACYLGLUCOSAMINE HYDROLASE"/>
    <property type="match status" value="1"/>
</dbReference>
<dbReference type="InterPro" id="IPR029052">
    <property type="entry name" value="Metallo-depent_PP-like"/>
</dbReference>
<proteinExistence type="predicted"/>
<evidence type="ECO:0000256" key="3">
    <source>
        <dbReference type="ARBA" id="ARBA00022723"/>
    </source>
</evidence>
<dbReference type="InterPro" id="IPR004843">
    <property type="entry name" value="Calcineurin-like_PHP"/>
</dbReference>
<dbReference type="Gene3D" id="3.60.21.10">
    <property type="match status" value="1"/>
</dbReference>
<reference evidence="9" key="1">
    <citation type="submission" date="2018-05" db="EMBL/GenBank/DDBJ databases">
        <title>Pseudarcicella sp. HME7025 Genome sequencing and assembly.</title>
        <authorList>
            <person name="Kim H."/>
            <person name="Kang H."/>
            <person name="Joh K."/>
        </authorList>
    </citation>
    <scope>NUCLEOTIDE SEQUENCE [LARGE SCALE GENOMIC DNA]</scope>
    <source>
        <strain evidence="9">HME7025</strain>
    </source>
</reference>
<keyword evidence="2" id="KW-0997">Cell inner membrane</keyword>
<accession>A0A2S2DTZ4</accession>
<organism evidence="8 9">
    <name type="scientific">Aquirufa nivalisilvae</name>
    <dbReference type="NCBI Taxonomy" id="2516557"/>
    <lineage>
        <taxon>Bacteria</taxon>
        <taxon>Pseudomonadati</taxon>
        <taxon>Bacteroidota</taxon>
        <taxon>Cytophagia</taxon>
        <taxon>Cytophagales</taxon>
        <taxon>Flectobacillaceae</taxon>
        <taxon>Aquirufa</taxon>
    </lineage>
</organism>
<dbReference type="EMBL" id="CP029346">
    <property type="protein sequence ID" value="AWL08858.1"/>
    <property type="molecule type" value="Genomic_DNA"/>
</dbReference>
<dbReference type="GO" id="GO:0009245">
    <property type="term" value="P:lipid A biosynthetic process"/>
    <property type="evidence" value="ECO:0007669"/>
    <property type="project" value="TreeGrafter"/>
</dbReference>
<protein>
    <submittedName>
        <fullName evidence="8">UDP-2,3-diacylglucosamine diphosphatase</fullName>
        <ecNumber evidence="8">3.6.1.54</ecNumber>
    </submittedName>
</protein>
<dbReference type="InterPro" id="IPR043461">
    <property type="entry name" value="LpxH-like"/>
</dbReference>
<keyword evidence="5" id="KW-0472">Membrane</keyword>
<dbReference type="RefSeq" id="WP_226998281.1">
    <property type="nucleotide sequence ID" value="NZ_CP029346.1"/>
</dbReference>
<keyword evidence="6" id="KW-0464">Manganese</keyword>
<feature type="domain" description="Calcineurin-like phosphoesterase" evidence="7">
    <location>
        <begin position="11"/>
        <end position="227"/>
    </location>
</feature>
<sequence length="270" mass="31454">MKHIQVEASKKVYFASDFHLGFPNEKESREREAYLLDWLDQVKQDAQALFLLGDLFDFWFEYRKAVPKGYVRFLGKLAELSDAGIELHIFVGNHDLWMYDYFQEELAATIYRHPERFQLTFSDGSNKSIFIGHGDGLGPGDYGYKALKQVFTNKLAQFLFRWLHPDLGIRLAHAWSNTRKTNAITQGAVPFHPETDYILQFVQEQFQKDLIKQQVSSSYIFGHRHHPVAWELGTDATYYNLGDWFSPALCNAYFLRIDAHENSFQKYSAS</sequence>
<dbReference type="Pfam" id="PF00149">
    <property type="entry name" value="Metallophos"/>
    <property type="match status" value="1"/>
</dbReference>
<dbReference type="GO" id="GO:0046872">
    <property type="term" value="F:metal ion binding"/>
    <property type="evidence" value="ECO:0007669"/>
    <property type="project" value="UniProtKB-KW"/>
</dbReference>
<dbReference type="GO" id="GO:0016020">
    <property type="term" value="C:membrane"/>
    <property type="evidence" value="ECO:0007669"/>
    <property type="project" value="GOC"/>
</dbReference>
<gene>
    <name evidence="8" type="primary">lpxH</name>
    <name evidence="8" type="ORF">HME7025_00994</name>
</gene>